<feature type="region of interest" description="Disordered" evidence="7">
    <location>
        <begin position="1"/>
        <end position="37"/>
    </location>
</feature>
<feature type="domain" description="Molybdopterin cofactor biosynthesis C (MoaC)" evidence="8">
    <location>
        <begin position="46"/>
        <end position="179"/>
    </location>
</feature>
<evidence type="ECO:0000313" key="10">
    <source>
        <dbReference type="Proteomes" id="UP001596183"/>
    </source>
</evidence>
<dbReference type="InterPro" id="IPR023045">
    <property type="entry name" value="MoaC"/>
</dbReference>
<evidence type="ECO:0000256" key="3">
    <source>
        <dbReference type="ARBA" id="ARBA00012575"/>
    </source>
</evidence>
<reference evidence="10" key="1">
    <citation type="journal article" date="2019" name="Int. J. Syst. Evol. Microbiol.">
        <title>The Global Catalogue of Microorganisms (GCM) 10K type strain sequencing project: providing services to taxonomists for standard genome sequencing and annotation.</title>
        <authorList>
            <consortium name="The Broad Institute Genomics Platform"/>
            <consortium name="The Broad Institute Genome Sequencing Center for Infectious Disease"/>
            <person name="Wu L."/>
            <person name="Ma J."/>
        </authorList>
    </citation>
    <scope>NUCLEOTIDE SEQUENCE [LARGE SCALE GENOMIC DNA]</scope>
    <source>
        <strain evidence="10">JCM 13852</strain>
    </source>
</reference>
<comment type="caution">
    <text evidence="9">The sequence shown here is derived from an EMBL/GenBank/DDBJ whole genome shotgun (WGS) entry which is preliminary data.</text>
</comment>
<feature type="active site" evidence="6">
    <location>
        <position position="157"/>
    </location>
</feature>
<comment type="pathway">
    <text evidence="2 6">Cofactor biosynthesis; molybdopterin biosynthesis.</text>
</comment>
<dbReference type="RefSeq" id="WP_381207233.1">
    <property type="nucleotide sequence ID" value="NZ_JBHSPC010000015.1"/>
</dbReference>
<keyword evidence="4 6" id="KW-0501">Molybdenum cofactor biosynthesis</keyword>
<evidence type="ECO:0000256" key="7">
    <source>
        <dbReference type="SAM" id="MobiDB-lite"/>
    </source>
</evidence>
<feature type="binding site" evidence="6">
    <location>
        <begin position="142"/>
        <end position="143"/>
    </location>
    <ligand>
        <name>substrate</name>
    </ligand>
</feature>
<dbReference type="Gene3D" id="3.30.70.640">
    <property type="entry name" value="Molybdopterin cofactor biosynthesis C (MoaC) domain"/>
    <property type="match status" value="1"/>
</dbReference>
<protein>
    <recommendedName>
        <fullName evidence="3 6">Cyclic pyranopterin monophosphate synthase</fullName>
        <ecNumber evidence="3 6">4.6.1.17</ecNumber>
    </recommendedName>
    <alternativeName>
        <fullName evidence="6">Molybdenum cofactor biosynthesis protein C</fullName>
    </alternativeName>
</protein>
<evidence type="ECO:0000256" key="1">
    <source>
        <dbReference type="ARBA" id="ARBA00001637"/>
    </source>
</evidence>
<organism evidence="9 10">
    <name type="scientific">Streptomyces incanus</name>
    <dbReference type="NCBI Taxonomy" id="887453"/>
    <lineage>
        <taxon>Bacteria</taxon>
        <taxon>Bacillati</taxon>
        <taxon>Actinomycetota</taxon>
        <taxon>Actinomycetes</taxon>
        <taxon>Kitasatosporales</taxon>
        <taxon>Streptomycetaceae</taxon>
        <taxon>Streptomyces</taxon>
    </lineage>
</organism>
<evidence type="ECO:0000313" key="9">
    <source>
        <dbReference type="EMBL" id="MFC5669946.1"/>
    </source>
</evidence>
<keyword evidence="10" id="KW-1185">Reference proteome</keyword>
<dbReference type="PANTHER" id="PTHR22960:SF29">
    <property type="entry name" value="CYCLIC PYRANOPTERIN MONOPHOSPHATE SYNTHASE"/>
    <property type="match status" value="1"/>
</dbReference>
<evidence type="ECO:0000256" key="2">
    <source>
        <dbReference type="ARBA" id="ARBA00005046"/>
    </source>
</evidence>
<dbReference type="InterPro" id="IPR036522">
    <property type="entry name" value="MoaC_sf"/>
</dbReference>
<feature type="compositionally biased region" description="Basic and acidic residues" evidence="7">
    <location>
        <begin position="15"/>
        <end position="37"/>
    </location>
</feature>
<dbReference type="Pfam" id="PF01967">
    <property type="entry name" value="MoaC"/>
    <property type="match status" value="1"/>
</dbReference>
<name>A0ABW0XN45_9ACTN</name>
<sequence length="187" mass="19698">MTVPSRGETPGPPAQDDRTQDGTQDRTRGRTQDRLTHLDETGAARMVDVSGKDVTARTARATGRVLVSPRVIELLRGEGVPKGDALATARIAGIMGAKRTPDLIPLCHPLALSGVKMDLSVADDAVEITATVRTTDRTGVEMEALTAVSVAALTVIDMVKAVDKKAVITDVQVEEKTGGTSGDWSRA</sequence>
<dbReference type="NCBIfam" id="NF006870">
    <property type="entry name" value="PRK09364.1"/>
    <property type="match status" value="1"/>
</dbReference>
<proteinExistence type="inferred from homology"/>
<evidence type="ECO:0000256" key="5">
    <source>
        <dbReference type="ARBA" id="ARBA00023239"/>
    </source>
</evidence>
<gene>
    <name evidence="6 9" type="primary">moaC</name>
    <name evidence="9" type="ORF">ACFP2V_07440</name>
</gene>
<dbReference type="InterPro" id="IPR047594">
    <property type="entry name" value="MoaC_bact/euk"/>
</dbReference>
<evidence type="ECO:0000256" key="6">
    <source>
        <dbReference type="HAMAP-Rule" id="MF_01224"/>
    </source>
</evidence>
<dbReference type="Proteomes" id="UP001596183">
    <property type="component" value="Unassembled WGS sequence"/>
</dbReference>
<feature type="binding site" evidence="6">
    <location>
        <begin position="106"/>
        <end position="108"/>
    </location>
    <ligand>
        <name>substrate</name>
    </ligand>
</feature>
<comment type="similarity">
    <text evidence="6">Belongs to the MoaC family.</text>
</comment>
<comment type="subunit">
    <text evidence="6">Homohexamer; trimer of dimers.</text>
</comment>
<dbReference type="CDD" id="cd01420">
    <property type="entry name" value="MoaC_PE"/>
    <property type="match status" value="1"/>
</dbReference>
<dbReference type="GO" id="GO:0061799">
    <property type="term" value="F:cyclic pyranopterin monophosphate synthase activity"/>
    <property type="evidence" value="ECO:0007669"/>
    <property type="project" value="UniProtKB-EC"/>
</dbReference>
<dbReference type="InterPro" id="IPR050105">
    <property type="entry name" value="MoCo_biosynth_MoaA/MoaC"/>
</dbReference>
<accession>A0ABW0XN45</accession>
<comment type="function">
    <text evidence="6">Catalyzes the conversion of (8S)-3',8-cyclo-7,8-dihydroguanosine 5'-triphosphate to cyclic pyranopterin monophosphate (cPMP).</text>
</comment>
<dbReference type="PANTHER" id="PTHR22960">
    <property type="entry name" value="MOLYBDOPTERIN COFACTOR SYNTHESIS PROTEIN A"/>
    <property type="match status" value="1"/>
</dbReference>
<keyword evidence="5 6" id="KW-0456">Lyase</keyword>
<dbReference type="NCBIfam" id="TIGR00581">
    <property type="entry name" value="moaC"/>
    <property type="match status" value="1"/>
</dbReference>
<evidence type="ECO:0000256" key="4">
    <source>
        <dbReference type="ARBA" id="ARBA00023150"/>
    </source>
</evidence>
<dbReference type="EMBL" id="JBHSPC010000015">
    <property type="protein sequence ID" value="MFC5669946.1"/>
    <property type="molecule type" value="Genomic_DNA"/>
</dbReference>
<dbReference type="HAMAP" id="MF_01224_B">
    <property type="entry name" value="MoaC_B"/>
    <property type="match status" value="1"/>
</dbReference>
<dbReference type="InterPro" id="IPR002820">
    <property type="entry name" value="Mopterin_CF_biosynth-C_dom"/>
</dbReference>
<evidence type="ECO:0000259" key="8">
    <source>
        <dbReference type="Pfam" id="PF01967"/>
    </source>
</evidence>
<dbReference type="EC" id="4.6.1.17" evidence="3 6"/>
<comment type="catalytic activity">
    <reaction evidence="1 6">
        <text>(8S)-3',8-cyclo-7,8-dihydroguanosine 5'-triphosphate = cyclic pyranopterin phosphate + diphosphate</text>
        <dbReference type="Rhea" id="RHEA:49580"/>
        <dbReference type="ChEBI" id="CHEBI:33019"/>
        <dbReference type="ChEBI" id="CHEBI:59648"/>
        <dbReference type="ChEBI" id="CHEBI:131766"/>
        <dbReference type="EC" id="4.6.1.17"/>
    </reaction>
</comment>
<dbReference type="SUPFAM" id="SSF55040">
    <property type="entry name" value="Molybdenum cofactor biosynthesis protein C, MoaC"/>
    <property type="match status" value="1"/>
</dbReference>